<name>A0A225VHY0_9STRA</name>
<gene>
    <name evidence="2" type="ORF">PHMEG_00023716</name>
</gene>
<reference evidence="3" key="1">
    <citation type="submission" date="2017-03" db="EMBL/GenBank/DDBJ databases">
        <title>Phytopthora megakarya and P. palmivora, two closely related causual agents of cacao black pod achieved similar genome size and gene model numbers by different mechanisms.</title>
        <authorList>
            <person name="Ali S."/>
            <person name="Shao J."/>
            <person name="Larry D.J."/>
            <person name="Kronmiller B."/>
            <person name="Shen D."/>
            <person name="Strem M.D."/>
            <person name="Melnick R.L."/>
            <person name="Guiltinan M.J."/>
            <person name="Tyler B.M."/>
            <person name="Meinhardt L.W."/>
            <person name="Bailey B.A."/>
        </authorList>
    </citation>
    <scope>NUCLEOTIDE SEQUENCE [LARGE SCALE GENOMIC DNA]</scope>
    <source>
        <strain evidence="3">zdho120</strain>
    </source>
</reference>
<dbReference type="PANTHER" id="PTHR45835">
    <property type="entry name" value="YALI0A06105P"/>
    <property type="match status" value="1"/>
</dbReference>
<dbReference type="EMBL" id="NBNE01004994">
    <property type="protein sequence ID" value="OWZ04387.1"/>
    <property type="molecule type" value="Genomic_DNA"/>
</dbReference>
<dbReference type="GO" id="GO:0003676">
    <property type="term" value="F:nucleic acid binding"/>
    <property type="evidence" value="ECO:0007669"/>
    <property type="project" value="InterPro"/>
</dbReference>
<protein>
    <recommendedName>
        <fullName evidence="1">Tf2-1-like SH3-like domain-containing protein</fullName>
    </recommendedName>
</protein>
<evidence type="ECO:0000313" key="2">
    <source>
        <dbReference type="EMBL" id="OWZ04387.1"/>
    </source>
</evidence>
<evidence type="ECO:0000259" key="1">
    <source>
        <dbReference type="Pfam" id="PF24626"/>
    </source>
</evidence>
<dbReference type="STRING" id="4795.A0A225VHY0"/>
<dbReference type="PANTHER" id="PTHR45835:SF99">
    <property type="entry name" value="CHROMO DOMAIN-CONTAINING PROTEIN-RELATED"/>
    <property type="match status" value="1"/>
</dbReference>
<dbReference type="Gene3D" id="3.30.420.10">
    <property type="entry name" value="Ribonuclease H-like superfamily/Ribonuclease H"/>
    <property type="match status" value="1"/>
</dbReference>
<dbReference type="Proteomes" id="UP000198211">
    <property type="component" value="Unassembled WGS sequence"/>
</dbReference>
<feature type="domain" description="Tf2-1-like SH3-like" evidence="1">
    <location>
        <begin position="209"/>
        <end position="256"/>
    </location>
</feature>
<dbReference type="AlphaFoldDB" id="A0A225VHY0"/>
<dbReference type="Pfam" id="PF24626">
    <property type="entry name" value="SH3_Tf2-1"/>
    <property type="match status" value="1"/>
</dbReference>
<dbReference type="OrthoDB" id="120688at2759"/>
<keyword evidence="3" id="KW-1185">Reference proteome</keyword>
<dbReference type="InterPro" id="IPR036397">
    <property type="entry name" value="RNaseH_sf"/>
</dbReference>
<dbReference type="SUPFAM" id="SSF53098">
    <property type="entry name" value="Ribonuclease H-like"/>
    <property type="match status" value="1"/>
</dbReference>
<organism evidence="2 3">
    <name type="scientific">Phytophthora megakarya</name>
    <dbReference type="NCBI Taxonomy" id="4795"/>
    <lineage>
        <taxon>Eukaryota</taxon>
        <taxon>Sar</taxon>
        <taxon>Stramenopiles</taxon>
        <taxon>Oomycota</taxon>
        <taxon>Peronosporomycetes</taxon>
        <taxon>Peronosporales</taxon>
        <taxon>Peronosporaceae</taxon>
        <taxon>Phytophthora</taxon>
    </lineage>
</organism>
<accession>A0A225VHY0</accession>
<dbReference type="InterPro" id="IPR012337">
    <property type="entry name" value="RNaseH-like_sf"/>
</dbReference>
<sequence>MDFVFDLPKDSDGNTGVVVFVDRLSKMARLEAVPDTIDGKGTATLYLDRVVRHHGLPESIKVFEVLGTKLDMSMADHPQTDGQTERANRYRREDTKALERYAPLVEFPLNIAVHAPTGFTPFYLNSMRHPRVLLTPSRQADWLEDISPAALRKQMDIFLSARLSILRHVHDAMAESQDVQKEHVDAEAIYGTFMLGIKAKNFPTHAVLTDFKMKLHPRFIGPFTVVAKKGMAYTLDLPSKMQTHPVFYVGLVKPYRDSNYVSSEELAPAKQSPEALIRQASLMLAR</sequence>
<comment type="caution">
    <text evidence="2">The sequence shown here is derived from an EMBL/GenBank/DDBJ whole genome shotgun (WGS) entry which is preliminary data.</text>
</comment>
<evidence type="ECO:0000313" key="3">
    <source>
        <dbReference type="Proteomes" id="UP000198211"/>
    </source>
</evidence>
<dbReference type="InterPro" id="IPR056924">
    <property type="entry name" value="SH3_Tf2-1"/>
</dbReference>
<proteinExistence type="predicted"/>